<keyword evidence="2" id="KW-1185">Reference proteome</keyword>
<accession>A0ACD0WHK4</accession>
<proteinExistence type="predicted"/>
<sequence>MKFSSLLAVASALMAGANAQNCDYIGGNYYCNEVSKIVYENVGFSGSYNRVTSMDESTGKCSSESQSFSGPLSPLDEELSLHFRGPLKLLQFGVYYPSSGNAKRDDTEECTTTQHVHHKHVKRATAMVTQTVYINQNGETVTTTAAVAASSAPAVVPEYGSGSVAAPGSGSGSSPNVANSPASSAAAASSGAPASAAASSGAASSGSPASSAASAAASSGSNSGSASPGDWTRVSYYTPGSADNCTFLNYYGGSGSGVWSSAFGNSLSYANSDNSGASSSPVALSEVTIDSNTEFVVMSGLKCGDSSEQADCGFYREGIPAYHGWNGQEKLFVFEFEMPSSSATGFNGDMPAVWMLNAQIPRTLQYGDASCSCWDTGCGEFDLFEILSTGSDKCISHLHDKQGAVNGYGGGGSSDYFSRPTSGSLKAAVIFTESAIHIQTVDEDFGSVLSSDTVQNWLDQTGSVVTLSS</sequence>
<dbReference type="Proteomes" id="UP000326582">
    <property type="component" value="Chromosome 2"/>
</dbReference>
<organism evidence="1 2">
    <name type="scientific">Clavispora lusitaniae</name>
    <name type="common">Candida lusitaniae</name>
    <dbReference type="NCBI Taxonomy" id="36911"/>
    <lineage>
        <taxon>Eukaryota</taxon>
        <taxon>Fungi</taxon>
        <taxon>Dikarya</taxon>
        <taxon>Ascomycota</taxon>
        <taxon>Saccharomycotina</taxon>
        <taxon>Pichiomycetes</taxon>
        <taxon>Metschnikowiaceae</taxon>
        <taxon>Clavispora</taxon>
    </lineage>
</organism>
<gene>
    <name evidence="1" type="ORF">EJF14_20781</name>
</gene>
<evidence type="ECO:0000313" key="1">
    <source>
        <dbReference type="EMBL" id="QFZ26861.1"/>
    </source>
</evidence>
<evidence type="ECO:0000313" key="2">
    <source>
        <dbReference type="Proteomes" id="UP000326582"/>
    </source>
</evidence>
<dbReference type="EMBL" id="CP038485">
    <property type="protein sequence ID" value="QFZ26861.1"/>
    <property type="molecule type" value="Genomic_DNA"/>
</dbReference>
<reference evidence="2" key="1">
    <citation type="journal article" date="2019" name="MBio">
        <title>Comparative genomics for the elucidation of multidrug resistance (MDR) in Candida lusitaniae.</title>
        <authorList>
            <person name="Kannan A."/>
            <person name="Asner S.A."/>
            <person name="Trachsel E."/>
            <person name="Kelly S."/>
            <person name="Parker J."/>
            <person name="Sanglard D."/>
        </authorList>
    </citation>
    <scope>NUCLEOTIDE SEQUENCE [LARGE SCALE GENOMIC DNA]</scope>
    <source>
        <strain evidence="2">P1</strain>
    </source>
</reference>
<name>A0ACD0WHK4_CLALS</name>
<protein>
    <submittedName>
        <fullName evidence="1">Uncharacterized protein</fullName>
    </submittedName>
</protein>